<sequence>MDASKEEQSGVVRFLTAEGVSQQEVSRRKTSVYCEQCVSLATVKRWSKRFRDGRESCKNDLRPCQSHLVITPDTIAQIYELIRQELQISIDELAERVNISHEFMIISVIGFCVLNGFPSF</sequence>
<comment type="caution">
    <text evidence="2">The sequence shown here is derived from an EMBL/GenBank/DDBJ whole genome shotgun (WGS) entry which is preliminary data.</text>
</comment>
<name>A0A8X6ILL8_9ARAC</name>
<evidence type="ECO:0008006" key="4">
    <source>
        <dbReference type="Google" id="ProtNLM"/>
    </source>
</evidence>
<dbReference type="InterPro" id="IPR052709">
    <property type="entry name" value="Transposase-MT_Hybrid"/>
</dbReference>
<dbReference type="AlphaFoldDB" id="A0A8X6ILL8"/>
<dbReference type="PANTHER" id="PTHR46060">
    <property type="entry name" value="MARINER MOS1 TRANSPOSASE-LIKE PROTEIN"/>
    <property type="match status" value="1"/>
</dbReference>
<dbReference type="Proteomes" id="UP000886998">
    <property type="component" value="Unassembled WGS sequence"/>
</dbReference>
<dbReference type="PANTHER" id="PTHR46060:SF1">
    <property type="entry name" value="MARINER MOS1 TRANSPOSASE-LIKE PROTEIN"/>
    <property type="match status" value="1"/>
</dbReference>
<reference evidence="2" key="1">
    <citation type="submission" date="2020-08" db="EMBL/GenBank/DDBJ databases">
        <title>Multicomponent nature underlies the extraordinary mechanical properties of spider dragline silk.</title>
        <authorList>
            <person name="Kono N."/>
            <person name="Nakamura H."/>
            <person name="Mori M."/>
            <person name="Yoshida Y."/>
            <person name="Ohtoshi R."/>
            <person name="Malay A.D."/>
            <person name="Moran D.A.P."/>
            <person name="Tomita M."/>
            <person name="Numata K."/>
            <person name="Arakawa K."/>
        </authorList>
    </citation>
    <scope>NUCLEOTIDE SEQUENCE</scope>
</reference>
<organism evidence="2 3">
    <name type="scientific">Trichonephila inaurata madagascariensis</name>
    <dbReference type="NCBI Taxonomy" id="2747483"/>
    <lineage>
        <taxon>Eukaryota</taxon>
        <taxon>Metazoa</taxon>
        <taxon>Ecdysozoa</taxon>
        <taxon>Arthropoda</taxon>
        <taxon>Chelicerata</taxon>
        <taxon>Arachnida</taxon>
        <taxon>Araneae</taxon>
        <taxon>Araneomorphae</taxon>
        <taxon>Entelegynae</taxon>
        <taxon>Araneoidea</taxon>
        <taxon>Nephilidae</taxon>
        <taxon>Trichonephila</taxon>
        <taxon>Trichonephila inaurata</taxon>
    </lineage>
</organism>
<proteinExistence type="predicted"/>
<comment type="subcellular location">
    <subcellularLocation>
        <location evidence="1">Nucleus</location>
    </subcellularLocation>
</comment>
<dbReference type="EMBL" id="BMAV01026213">
    <property type="protein sequence ID" value="GFS48354.1"/>
    <property type="molecule type" value="Genomic_DNA"/>
</dbReference>
<evidence type="ECO:0000313" key="3">
    <source>
        <dbReference type="Proteomes" id="UP000886998"/>
    </source>
</evidence>
<evidence type="ECO:0000313" key="2">
    <source>
        <dbReference type="EMBL" id="GFS48354.1"/>
    </source>
</evidence>
<protein>
    <recommendedName>
        <fullName evidence="4">Transposase</fullName>
    </recommendedName>
</protein>
<dbReference type="InterPro" id="IPR009057">
    <property type="entry name" value="Homeodomain-like_sf"/>
</dbReference>
<gene>
    <name evidence="2" type="ORF">TNIN_201041</name>
</gene>
<evidence type="ECO:0000256" key="1">
    <source>
        <dbReference type="ARBA" id="ARBA00004123"/>
    </source>
</evidence>
<keyword evidence="3" id="KW-1185">Reference proteome</keyword>
<dbReference type="GO" id="GO:0005634">
    <property type="term" value="C:nucleus"/>
    <property type="evidence" value="ECO:0007669"/>
    <property type="project" value="UniProtKB-SubCell"/>
</dbReference>
<accession>A0A8X6ILL8</accession>
<dbReference type="OrthoDB" id="6118231at2759"/>
<dbReference type="SUPFAM" id="SSF46689">
    <property type="entry name" value="Homeodomain-like"/>
    <property type="match status" value="1"/>
</dbReference>